<reference evidence="8" key="1">
    <citation type="submission" date="2020-05" db="EMBL/GenBank/DDBJ databases">
        <authorList>
            <person name="Chiriac C."/>
            <person name="Salcher M."/>
            <person name="Ghai R."/>
            <person name="Kavagutti S V."/>
        </authorList>
    </citation>
    <scope>NUCLEOTIDE SEQUENCE</scope>
</reference>
<dbReference type="AlphaFoldDB" id="A0A6J6YT22"/>
<feature type="transmembrane region" description="Helical" evidence="6">
    <location>
        <begin position="379"/>
        <end position="398"/>
    </location>
</feature>
<dbReference type="InterPro" id="IPR020846">
    <property type="entry name" value="MFS_dom"/>
</dbReference>
<gene>
    <name evidence="8" type="ORF">UFOPK3139_00008</name>
</gene>
<evidence type="ECO:0000256" key="1">
    <source>
        <dbReference type="ARBA" id="ARBA00004141"/>
    </source>
</evidence>
<protein>
    <submittedName>
        <fullName evidence="8">Unannotated protein</fullName>
    </submittedName>
</protein>
<dbReference type="GO" id="GO:0016020">
    <property type="term" value="C:membrane"/>
    <property type="evidence" value="ECO:0007669"/>
    <property type="project" value="UniProtKB-SubCell"/>
</dbReference>
<dbReference type="PANTHER" id="PTHR23504:SF15">
    <property type="entry name" value="MAJOR FACILITATOR SUPERFAMILY (MFS) PROFILE DOMAIN-CONTAINING PROTEIN"/>
    <property type="match status" value="1"/>
</dbReference>
<feature type="transmembrane region" description="Helical" evidence="6">
    <location>
        <begin position="135"/>
        <end position="158"/>
    </location>
</feature>
<feature type="transmembrane region" description="Helical" evidence="6">
    <location>
        <begin position="46"/>
        <end position="66"/>
    </location>
</feature>
<dbReference type="PRINTS" id="PR01035">
    <property type="entry name" value="TCRTETA"/>
</dbReference>
<dbReference type="PROSITE" id="PS50850">
    <property type="entry name" value="MFS"/>
    <property type="match status" value="1"/>
</dbReference>
<dbReference type="InterPro" id="IPR005829">
    <property type="entry name" value="Sugar_transporter_CS"/>
</dbReference>
<evidence type="ECO:0000313" key="8">
    <source>
        <dbReference type="EMBL" id="CAB4811413.1"/>
    </source>
</evidence>
<name>A0A6J6YT22_9ZZZZ</name>
<dbReference type="PROSITE" id="PS00216">
    <property type="entry name" value="SUGAR_TRANSPORT_1"/>
    <property type="match status" value="1"/>
</dbReference>
<keyword evidence="5 6" id="KW-0472">Membrane</keyword>
<feature type="transmembrane region" description="Helical" evidence="6">
    <location>
        <begin position="110"/>
        <end position="128"/>
    </location>
</feature>
<keyword evidence="2" id="KW-0813">Transport</keyword>
<dbReference type="PANTHER" id="PTHR23504">
    <property type="entry name" value="MAJOR FACILITATOR SUPERFAMILY DOMAIN-CONTAINING PROTEIN 10"/>
    <property type="match status" value="1"/>
</dbReference>
<keyword evidence="3 6" id="KW-0812">Transmembrane</keyword>
<feature type="transmembrane region" description="Helical" evidence="6">
    <location>
        <begin position="12"/>
        <end position="34"/>
    </location>
</feature>
<feature type="transmembrane region" description="Helical" evidence="6">
    <location>
        <begin position="254"/>
        <end position="275"/>
    </location>
</feature>
<keyword evidence="4 6" id="KW-1133">Transmembrane helix</keyword>
<evidence type="ECO:0000256" key="5">
    <source>
        <dbReference type="ARBA" id="ARBA00023136"/>
    </source>
</evidence>
<dbReference type="EMBL" id="CAFABA010000001">
    <property type="protein sequence ID" value="CAB4811413.1"/>
    <property type="molecule type" value="Genomic_DNA"/>
</dbReference>
<feature type="transmembrane region" description="Helical" evidence="6">
    <location>
        <begin position="78"/>
        <end position="104"/>
    </location>
</feature>
<evidence type="ECO:0000256" key="3">
    <source>
        <dbReference type="ARBA" id="ARBA00022692"/>
    </source>
</evidence>
<dbReference type="InterPro" id="IPR001958">
    <property type="entry name" value="Tet-R_TetA/multi-R_MdtG-like"/>
</dbReference>
<feature type="domain" description="Major facilitator superfamily (MFS) profile" evidence="7">
    <location>
        <begin position="12"/>
        <end position="402"/>
    </location>
</feature>
<dbReference type="GO" id="GO:0022857">
    <property type="term" value="F:transmembrane transporter activity"/>
    <property type="evidence" value="ECO:0007669"/>
    <property type="project" value="InterPro"/>
</dbReference>
<dbReference type="InterPro" id="IPR036259">
    <property type="entry name" value="MFS_trans_sf"/>
</dbReference>
<dbReference type="SUPFAM" id="SSF103473">
    <property type="entry name" value="MFS general substrate transporter"/>
    <property type="match status" value="1"/>
</dbReference>
<feature type="transmembrane region" description="Helical" evidence="6">
    <location>
        <begin position="164"/>
        <end position="184"/>
    </location>
</feature>
<dbReference type="CDD" id="cd17330">
    <property type="entry name" value="MFS_SLC46_TetA_like"/>
    <property type="match status" value="1"/>
</dbReference>
<feature type="transmembrane region" description="Helical" evidence="6">
    <location>
        <begin position="222"/>
        <end position="242"/>
    </location>
</feature>
<evidence type="ECO:0000259" key="7">
    <source>
        <dbReference type="PROSITE" id="PS50850"/>
    </source>
</evidence>
<dbReference type="InterPro" id="IPR011701">
    <property type="entry name" value="MFS"/>
</dbReference>
<evidence type="ECO:0000256" key="2">
    <source>
        <dbReference type="ARBA" id="ARBA00022448"/>
    </source>
</evidence>
<accession>A0A6J6YT22</accession>
<sequence>MNPARQRSFPRGYGVIWTTVAIDLIGFGIVAPILPLYAERFGASGLTIGLLFASFSVAQFVCSPLLGRLSDRIGRKPVILLSLFGTAVGSLITGAAGSLFFVFVGRILDGASGASVSVAQGAVADVASPADRARLLGMLSAAFGVGFVIGPAIGSLAALGGPHVPFYVAGVIALVNGVVAIFRLPETRPAAVDRAATDRAATDRDAADVSRHRARSPRGPHAAALVRLAVVGFLVTCAFSGFEATFSLFADRRFGLTEASVAAVFVGIGVLLVLVQGGGVGQVTKRLGVTRTVQTAIVMNALGMVLLASATTWPVLVPALALLSIGQGLAVPSITAMVVEWAPVDRRGESLGFQQSASALARIGGPALGGVLFDRAGVPWPYVVGAVLLGLAFAVLAGGGRLGVDAAPAELP</sequence>
<evidence type="ECO:0000256" key="4">
    <source>
        <dbReference type="ARBA" id="ARBA00022989"/>
    </source>
</evidence>
<proteinExistence type="predicted"/>
<comment type="subcellular location">
    <subcellularLocation>
        <location evidence="1">Membrane</location>
        <topology evidence="1">Multi-pass membrane protein</topology>
    </subcellularLocation>
</comment>
<dbReference type="Pfam" id="PF07690">
    <property type="entry name" value="MFS_1"/>
    <property type="match status" value="1"/>
</dbReference>
<organism evidence="8">
    <name type="scientific">freshwater metagenome</name>
    <dbReference type="NCBI Taxonomy" id="449393"/>
    <lineage>
        <taxon>unclassified sequences</taxon>
        <taxon>metagenomes</taxon>
        <taxon>ecological metagenomes</taxon>
    </lineage>
</organism>
<dbReference type="Gene3D" id="1.20.1250.20">
    <property type="entry name" value="MFS general substrate transporter like domains"/>
    <property type="match status" value="1"/>
</dbReference>
<evidence type="ECO:0000256" key="6">
    <source>
        <dbReference type="SAM" id="Phobius"/>
    </source>
</evidence>
<feature type="transmembrane region" description="Helical" evidence="6">
    <location>
        <begin position="296"/>
        <end position="313"/>
    </location>
</feature>